<dbReference type="Gene3D" id="3.40.50.300">
    <property type="entry name" value="P-loop containing nucleotide triphosphate hydrolases"/>
    <property type="match status" value="1"/>
</dbReference>
<feature type="transmembrane region" description="Helical" evidence="4">
    <location>
        <begin position="235"/>
        <end position="252"/>
    </location>
</feature>
<comment type="caution">
    <text evidence="6">The sequence shown here is derived from an EMBL/GenBank/DDBJ whole genome shotgun (WGS) entry which is preliminary data.</text>
</comment>
<evidence type="ECO:0000256" key="1">
    <source>
        <dbReference type="ARBA" id="ARBA00022741"/>
    </source>
</evidence>
<reference evidence="6 7" key="2">
    <citation type="submission" date="2023-06" db="EMBL/GenBank/DDBJ databases">
        <authorList>
            <person name="Zeman M."/>
            <person name="Kubasova T."/>
            <person name="Jahodarova E."/>
            <person name="Nykrynova M."/>
            <person name="Rychlik I."/>
        </authorList>
    </citation>
    <scope>NUCLEOTIDE SEQUENCE [LARGE SCALE GENOMIC DNA]</scope>
    <source>
        <strain evidence="6 7">ET341</strain>
    </source>
</reference>
<keyword evidence="4" id="KW-1133">Transmembrane helix</keyword>
<keyword evidence="7" id="KW-1185">Reference proteome</keyword>
<gene>
    <name evidence="6" type="ORF">QUV98_09155</name>
</gene>
<feature type="transmembrane region" description="Helical" evidence="4">
    <location>
        <begin position="209"/>
        <end position="229"/>
    </location>
</feature>
<dbReference type="InterPro" id="IPR027417">
    <property type="entry name" value="P-loop_NTPase"/>
</dbReference>
<evidence type="ECO:0000256" key="2">
    <source>
        <dbReference type="ARBA" id="ARBA00022840"/>
    </source>
</evidence>
<dbReference type="Proteomes" id="UP001529275">
    <property type="component" value="Unassembled WGS sequence"/>
</dbReference>
<dbReference type="EMBL" id="JAUDCK010000036">
    <property type="protein sequence ID" value="MDM8196480.1"/>
    <property type="molecule type" value="Genomic_DNA"/>
</dbReference>
<keyword evidence="1" id="KW-0547">Nucleotide-binding</keyword>
<reference evidence="7" key="1">
    <citation type="submission" date="2023-06" db="EMBL/GenBank/DDBJ databases">
        <title>Identification and characterization of horizontal gene transfer across gut microbiota members of farm animals based on homology search.</title>
        <authorList>
            <person name="Zeman M."/>
            <person name="Kubasova T."/>
            <person name="Jahodarova E."/>
            <person name="Nykrynova M."/>
            <person name="Rychlik I."/>
        </authorList>
    </citation>
    <scope>NUCLEOTIDE SEQUENCE [LARGE SCALE GENOMIC DNA]</scope>
    <source>
        <strain evidence="7">ET341</strain>
    </source>
</reference>
<dbReference type="SUPFAM" id="SSF48334">
    <property type="entry name" value="DNA repair protein MutS, domain III"/>
    <property type="match status" value="1"/>
</dbReference>
<feature type="domain" description="DNA mismatch repair proteins mutS family" evidence="5">
    <location>
        <begin position="414"/>
        <end position="585"/>
    </location>
</feature>
<dbReference type="InterPro" id="IPR045076">
    <property type="entry name" value="MutS"/>
</dbReference>
<evidence type="ECO:0000256" key="3">
    <source>
        <dbReference type="ARBA" id="ARBA00023125"/>
    </source>
</evidence>
<name>A0ABT7UK27_9FIRM</name>
<evidence type="ECO:0000313" key="7">
    <source>
        <dbReference type="Proteomes" id="UP001529275"/>
    </source>
</evidence>
<keyword evidence="2" id="KW-0067">ATP-binding</keyword>
<sequence>MSFIDFEKEYMNTKKESQYIHRYCNMFAVLRLVFFCVMIVLLLLGYYWQNIGYVLAGIFFIGFIVMVIIHNRYKKQDLYIQSLLKTYKRHIDRKEGKWKEFEENGEAFLSDQDYKSLDLDVLGQNSLYQMICVAFTQQGKKQLADYLIQDSSYDQMMERQKAVKELADMPEFVVRLETLGSMIPEQKKNGIEKWMAYIQNQSIPTLLRFLFIIPLIICCSLICVCFGWGTPYSQAILEVGVVLQLCITFLKYRYHQEMFEPIAYLSTGLESYAQSYAQIVNNSFSSSYLKSLQSNITHQEDAIKAILQLSRISQKVIYRQNIFAFLFLNGLGLFDYYIQYQYAKWLKQYSHAVPKWFESLAHIEALMSLAILKVDQFDVVLPDIQKQKTLSFHDLRHPLIDPYHVVGNDFEMQESLCVITGSNMSGKTTFMRTIALNLILAYAGGFVFAKNMSCFPMHIMTSMRVKDNVEEGISTFYGELLRIKEMIEYSHKKQPMICFIDEIFKGTNSLDRIAGAKATIEKLSLPYAYTFLTTHDLELGQLKKQNYHFDEYYEDEHIYFDYKIKKGISKSSNGQFLLKQVGILD</sequence>
<dbReference type="InterPro" id="IPR000432">
    <property type="entry name" value="DNA_mismatch_repair_MutS_C"/>
</dbReference>
<accession>A0ABT7UK27</accession>
<dbReference type="InterPro" id="IPR036187">
    <property type="entry name" value="DNA_mismatch_repair_MutS_sf"/>
</dbReference>
<dbReference type="Pfam" id="PF00488">
    <property type="entry name" value="MutS_V"/>
    <property type="match status" value="1"/>
</dbReference>
<keyword evidence="3" id="KW-0238">DNA-binding</keyword>
<feature type="transmembrane region" description="Helical" evidence="4">
    <location>
        <begin position="51"/>
        <end position="69"/>
    </location>
</feature>
<proteinExistence type="predicted"/>
<feature type="transmembrane region" description="Helical" evidence="4">
    <location>
        <begin position="430"/>
        <end position="449"/>
    </location>
</feature>
<evidence type="ECO:0000259" key="5">
    <source>
        <dbReference type="SMART" id="SM00534"/>
    </source>
</evidence>
<organism evidence="6 7">
    <name type="scientific">Massilimicrobiota timonensis</name>
    <dbReference type="NCBI Taxonomy" id="1776392"/>
    <lineage>
        <taxon>Bacteria</taxon>
        <taxon>Bacillati</taxon>
        <taxon>Bacillota</taxon>
        <taxon>Erysipelotrichia</taxon>
        <taxon>Erysipelotrichales</taxon>
        <taxon>Erysipelotrichaceae</taxon>
        <taxon>Massilimicrobiota</taxon>
    </lineage>
</organism>
<dbReference type="SMART" id="SM00534">
    <property type="entry name" value="MUTSac"/>
    <property type="match status" value="1"/>
</dbReference>
<feature type="transmembrane region" description="Helical" evidence="4">
    <location>
        <begin position="23"/>
        <end position="45"/>
    </location>
</feature>
<evidence type="ECO:0000313" key="6">
    <source>
        <dbReference type="EMBL" id="MDM8196480.1"/>
    </source>
</evidence>
<dbReference type="RefSeq" id="WP_289528045.1">
    <property type="nucleotide sequence ID" value="NZ_JAUDCK010000036.1"/>
</dbReference>
<evidence type="ECO:0000256" key="4">
    <source>
        <dbReference type="SAM" id="Phobius"/>
    </source>
</evidence>
<dbReference type="SUPFAM" id="SSF52540">
    <property type="entry name" value="P-loop containing nucleoside triphosphate hydrolases"/>
    <property type="match status" value="1"/>
</dbReference>
<keyword evidence="4" id="KW-0812">Transmembrane</keyword>
<protein>
    <recommendedName>
        <fullName evidence="5">DNA mismatch repair proteins mutS family domain-containing protein</fullName>
    </recommendedName>
</protein>
<dbReference type="PANTHER" id="PTHR11361:SF152">
    <property type="entry name" value="DNA MISMATCH REPAIR PROTEIN"/>
    <property type="match status" value="1"/>
</dbReference>
<feature type="transmembrane region" description="Helical" evidence="4">
    <location>
        <begin position="321"/>
        <end position="338"/>
    </location>
</feature>
<keyword evidence="4" id="KW-0472">Membrane</keyword>
<dbReference type="PANTHER" id="PTHR11361">
    <property type="entry name" value="DNA MISMATCH REPAIR PROTEIN MUTS FAMILY MEMBER"/>
    <property type="match status" value="1"/>
</dbReference>